<protein>
    <submittedName>
        <fullName evidence="1">Uncharacterized protein</fullName>
    </submittedName>
</protein>
<comment type="caution">
    <text evidence="1">The sequence shown here is derived from an EMBL/GenBank/DDBJ whole genome shotgun (WGS) entry which is preliminary data.</text>
</comment>
<organism evidence="1 2">
    <name type="scientific">Paramecium sonneborni</name>
    <dbReference type="NCBI Taxonomy" id="65129"/>
    <lineage>
        <taxon>Eukaryota</taxon>
        <taxon>Sar</taxon>
        <taxon>Alveolata</taxon>
        <taxon>Ciliophora</taxon>
        <taxon>Intramacronucleata</taxon>
        <taxon>Oligohymenophorea</taxon>
        <taxon>Peniculida</taxon>
        <taxon>Parameciidae</taxon>
        <taxon>Paramecium</taxon>
    </lineage>
</organism>
<dbReference type="AlphaFoldDB" id="A0A8S1QX67"/>
<name>A0A8S1QX67_9CILI</name>
<proteinExistence type="predicted"/>
<gene>
    <name evidence="1" type="ORF">PSON_ATCC_30995.1.T1190141</name>
</gene>
<evidence type="ECO:0000313" key="1">
    <source>
        <dbReference type="EMBL" id="CAD8119050.1"/>
    </source>
</evidence>
<dbReference type="EMBL" id="CAJJDN010000119">
    <property type="protein sequence ID" value="CAD8119050.1"/>
    <property type="molecule type" value="Genomic_DNA"/>
</dbReference>
<dbReference type="Proteomes" id="UP000692954">
    <property type="component" value="Unassembled WGS sequence"/>
</dbReference>
<keyword evidence="2" id="KW-1185">Reference proteome</keyword>
<sequence>MENLQFIRAGVIYQDQFSIQLILVCLNDIHLMDVLKLVIQDQQKVIELCKRILFIQIILEIYFQQYPMLQCYQQLLFILLMDLLDYYLQHLDTYQYILFMVQYTKQVVIHGNLIN</sequence>
<evidence type="ECO:0000313" key="2">
    <source>
        <dbReference type="Proteomes" id="UP000692954"/>
    </source>
</evidence>
<reference evidence="1" key="1">
    <citation type="submission" date="2021-01" db="EMBL/GenBank/DDBJ databases">
        <authorList>
            <consortium name="Genoscope - CEA"/>
            <person name="William W."/>
        </authorList>
    </citation>
    <scope>NUCLEOTIDE SEQUENCE</scope>
</reference>
<accession>A0A8S1QX67</accession>